<dbReference type="Gene3D" id="3.90.1530.10">
    <property type="entry name" value="Conserved hypothetical protein from pyrococcus furiosus pfu- 392566-001, ParB domain"/>
    <property type="match status" value="1"/>
</dbReference>
<evidence type="ECO:0000313" key="1">
    <source>
        <dbReference type="EMBL" id="CVK18510.1"/>
    </source>
</evidence>
<gene>
    <name evidence="1" type="ORF">SSPH_01148</name>
</gene>
<dbReference type="RefSeq" id="WP_075756428.1">
    <property type="nucleotide sequence ID" value="NZ_CP146991.1"/>
</dbReference>
<dbReference type="PANTHER" id="PTHR33375:SF1">
    <property type="entry name" value="CHROMOSOME-PARTITIONING PROTEIN PARB-RELATED"/>
    <property type="match status" value="1"/>
</dbReference>
<protein>
    <submittedName>
        <fullName evidence="1">ParB-like nuclease domain protein</fullName>
    </submittedName>
</protein>
<dbReference type="PANTHER" id="PTHR33375">
    <property type="entry name" value="CHROMOSOME-PARTITIONING PROTEIN PARB-RELATED"/>
    <property type="match status" value="1"/>
</dbReference>
<dbReference type="InterPro" id="IPR036086">
    <property type="entry name" value="ParB/Sulfiredoxin_sf"/>
</dbReference>
<comment type="caution">
    <text evidence="1">The sequence shown here is derived from an EMBL/GenBank/DDBJ whole genome shotgun (WGS) entry which is preliminary data.</text>
</comment>
<proteinExistence type="predicted"/>
<reference evidence="1 2" key="1">
    <citation type="submission" date="2016-01" db="EMBL/GenBank/DDBJ databases">
        <authorList>
            <person name="Brown R."/>
        </authorList>
    </citation>
    <scope>NUCLEOTIDE SEQUENCE [LARGE SCALE GENOMIC DNA]</scope>
    <source>
        <strain evidence="1">Sporomusa sphaeroides DSM 2875</strain>
    </source>
</reference>
<sequence length="328" mass="37348">MSNTYQVMPDLSPDDYTELKVDIQKRGMMVPVEYDEDGNILDGHHRIKICTELGLKDWPRVVRVGMTEEQKREHARKLNMARRHLTREQRQELIRQQLLETPEKSDRQIAVSLGVDNSTVSRTRQRMEDQGQLLQCNTSTGADGKTYPRQAVQKPITIFEPTDSKIECAKELVQKAAPELIDAVAAGKVPLMQGFAVACSATPKQQAEAVSRLENGQAEYLMDGYNQQKLEEYCSMTPQQRKEMESRISESDKKIDREYALSTMIPKMITAVLKLRSEDVEEAARYFVNHENGPSEIDFTVSELGECIERLQTIKAALSKTKRLKVVK</sequence>
<dbReference type="SUPFAM" id="SSF110849">
    <property type="entry name" value="ParB/Sulfiredoxin"/>
    <property type="match status" value="1"/>
</dbReference>
<dbReference type="EMBL" id="FCOW01000004">
    <property type="protein sequence ID" value="CVK18510.1"/>
    <property type="molecule type" value="Genomic_DNA"/>
</dbReference>
<dbReference type="InterPro" id="IPR050336">
    <property type="entry name" value="Chromosome_partition/occlusion"/>
</dbReference>
<organism evidence="1 2">
    <name type="scientific">Sporomusa sphaeroides DSM 2875</name>
    <dbReference type="NCBI Taxonomy" id="1337886"/>
    <lineage>
        <taxon>Bacteria</taxon>
        <taxon>Bacillati</taxon>
        <taxon>Bacillota</taxon>
        <taxon>Negativicutes</taxon>
        <taxon>Selenomonadales</taxon>
        <taxon>Sporomusaceae</taxon>
        <taxon>Sporomusa</taxon>
    </lineage>
</organism>
<keyword evidence="2" id="KW-1185">Reference proteome</keyword>
<accession>A0ABP2C3C8</accession>
<name>A0ABP2C3C8_9FIRM</name>
<evidence type="ECO:0000313" key="2">
    <source>
        <dbReference type="Proteomes" id="UP000245702"/>
    </source>
</evidence>
<dbReference type="Proteomes" id="UP000245702">
    <property type="component" value="Unassembled WGS sequence"/>
</dbReference>